<proteinExistence type="predicted"/>
<dbReference type="InterPro" id="IPR052342">
    <property type="entry name" value="MCH/BMMD"/>
</dbReference>
<dbReference type="PANTHER" id="PTHR43664:SF1">
    <property type="entry name" value="BETA-METHYLMALYL-COA DEHYDRATASE"/>
    <property type="match status" value="1"/>
</dbReference>
<evidence type="ECO:0000313" key="2">
    <source>
        <dbReference type="EMBL" id="GCF12501.1"/>
    </source>
</evidence>
<dbReference type="AlphaFoldDB" id="A0A4C2EDA4"/>
<sequence>MIMYLPQHGGGMKFYETISVGEQREFGEFQITKDEITEFARKYDPQPFHLDEEAAKDSMFGELVASGWQTAAICMRLTVENITDVATLGGLGVDNLRWHEPLRPGDTLHVRTEVLDKRISENRDDRGYVTRHFEGVTEDETRVISYDAIVIVKRDTNDSDSSV</sequence>
<feature type="domain" description="MaoC-like" evidence="1">
    <location>
        <begin position="20"/>
        <end position="123"/>
    </location>
</feature>
<evidence type="ECO:0000313" key="3">
    <source>
        <dbReference type="Proteomes" id="UP000304382"/>
    </source>
</evidence>
<dbReference type="Gene3D" id="3.10.129.10">
    <property type="entry name" value="Hotdog Thioesterase"/>
    <property type="match status" value="1"/>
</dbReference>
<reference evidence="2 3" key="1">
    <citation type="submission" date="2019-02" db="EMBL/GenBank/DDBJ databases">
        <title>Haloarcula mannanilyticum sp. nov., a mannan degrading haloarchaeon isolated from commercial salt.</title>
        <authorList>
            <person name="Enomoto S."/>
            <person name="Shimane Y."/>
            <person name="Kamekura M."/>
            <person name="Ito T."/>
            <person name="Moriya O."/>
            <person name="Ihara K."/>
            <person name="Takahashi-Ando N."/>
            <person name="Fukushima Y."/>
            <person name="Yoshida Y."/>
            <person name="Usama R."/>
            <person name="Takai K."/>
            <person name="Minegishi H."/>
        </authorList>
    </citation>
    <scope>NUCLEOTIDE SEQUENCE [LARGE SCALE GENOMIC DNA]</scope>
    <source>
        <strain evidence="2 3">MD130-1</strain>
    </source>
</reference>
<gene>
    <name evidence="2" type="ORF">Harman_04360</name>
</gene>
<name>A0A4C2EDA4_9EURY</name>
<keyword evidence="3" id="KW-1185">Reference proteome</keyword>
<dbReference type="InterPro" id="IPR029069">
    <property type="entry name" value="HotDog_dom_sf"/>
</dbReference>
<protein>
    <recommendedName>
        <fullName evidence="1">MaoC-like domain-containing protein</fullName>
    </recommendedName>
</protein>
<dbReference type="Pfam" id="PF01575">
    <property type="entry name" value="MaoC_dehydratas"/>
    <property type="match status" value="1"/>
</dbReference>
<dbReference type="CDD" id="cd03454">
    <property type="entry name" value="YdeM"/>
    <property type="match status" value="1"/>
</dbReference>
<comment type="caution">
    <text evidence="2">The sequence shown here is derived from an EMBL/GenBank/DDBJ whole genome shotgun (WGS) entry which is preliminary data.</text>
</comment>
<dbReference type="EMBL" id="BIXZ01000001">
    <property type="protein sequence ID" value="GCF12501.1"/>
    <property type="molecule type" value="Genomic_DNA"/>
</dbReference>
<dbReference type="PANTHER" id="PTHR43664">
    <property type="entry name" value="MONOAMINE OXIDASE-RELATED"/>
    <property type="match status" value="1"/>
</dbReference>
<organism evidence="2 3">
    <name type="scientific">Haloarcula mannanilytica</name>
    <dbReference type="NCBI Taxonomy" id="2509225"/>
    <lineage>
        <taxon>Archaea</taxon>
        <taxon>Methanobacteriati</taxon>
        <taxon>Methanobacteriota</taxon>
        <taxon>Stenosarchaea group</taxon>
        <taxon>Halobacteria</taxon>
        <taxon>Halobacteriales</taxon>
        <taxon>Haloarculaceae</taxon>
        <taxon>Haloarcula</taxon>
    </lineage>
</organism>
<accession>A0A4C2EDA4</accession>
<dbReference type="Proteomes" id="UP000304382">
    <property type="component" value="Unassembled WGS sequence"/>
</dbReference>
<dbReference type="SUPFAM" id="SSF54637">
    <property type="entry name" value="Thioesterase/thiol ester dehydrase-isomerase"/>
    <property type="match status" value="1"/>
</dbReference>
<dbReference type="InterPro" id="IPR002539">
    <property type="entry name" value="MaoC-like_dom"/>
</dbReference>
<evidence type="ECO:0000259" key="1">
    <source>
        <dbReference type="Pfam" id="PF01575"/>
    </source>
</evidence>